<dbReference type="Gene3D" id="3.40.190.290">
    <property type="match status" value="1"/>
</dbReference>
<dbReference type="PANTHER" id="PTHR30537:SF5">
    <property type="entry name" value="HTH-TYPE TRANSCRIPTIONAL ACTIVATOR TTDR-RELATED"/>
    <property type="match status" value="1"/>
</dbReference>
<evidence type="ECO:0000313" key="5">
    <source>
        <dbReference type="Proteomes" id="UP000254939"/>
    </source>
</evidence>
<dbReference type="EMBL" id="NAAC01000035">
    <property type="protein sequence ID" value="RDJ04803.1"/>
    <property type="molecule type" value="Genomic_DNA"/>
</dbReference>
<dbReference type="Proteomes" id="UP000254939">
    <property type="component" value="Unassembled WGS sequence"/>
</dbReference>
<feature type="domain" description="LysR substrate-binding" evidence="3">
    <location>
        <begin position="6"/>
        <end position="77"/>
    </location>
</feature>
<evidence type="ECO:0000259" key="3">
    <source>
        <dbReference type="Pfam" id="PF03466"/>
    </source>
</evidence>
<comment type="similarity">
    <text evidence="1">Belongs to the LysR transcriptional regulatory family.</text>
</comment>
<dbReference type="InterPro" id="IPR058163">
    <property type="entry name" value="LysR-type_TF_proteobact-type"/>
</dbReference>
<evidence type="ECO:0000256" key="1">
    <source>
        <dbReference type="ARBA" id="ARBA00009437"/>
    </source>
</evidence>
<feature type="region of interest" description="Disordered" evidence="2">
    <location>
        <begin position="127"/>
        <end position="164"/>
    </location>
</feature>
<protein>
    <submittedName>
        <fullName evidence="4">Transcriptional regulator</fullName>
    </submittedName>
</protein>
<name>A0A370KHJ5_9HYPH</name>
<sequence>MCFGTTCPTPVVIDFANALPKIHLDVSFSDRAVNFVDDFDVAIRIGKPQESALIARKVCDARIVVVAAPSYGAAGSPAERMRARRRDSGSSSSHPAVKGGLANTGAADLRGAGRSAYLFPKRGVRFRSDDPRRTREGTTTAAGEAEATPTSGLLLETPLCLDGA</sequence>
<proteinExistence type="inferred from homology"/>
<dbReference type="Pfam" id="PF03466">
    <property type="entry name" value="LysR_substrate"/>
    <property type="match status" value="1"/>
</dbReference>
<accession>A0A370KHJ5</accession>
<feature type="region of interest" description="Disordered" evidence="2">
    <location>
        <begin position="73"/>
        <end position="107"/>
    </location>
</feature>
<feature type="compositionally biased region" description="Basic and acidic residues" evidence="2">
    <location>
        <begin position="127"/>
        <end position="136"/>
    </location>
</feature>
<dbReference type="InterPro" id="IPR005119">
    <property type="entry name" value="LysR_subst-bd"/>
</dbReference>
<dbReference type="AlphaFoldDB" id="A0A370KHJ5"/>
<dbReference type="SUPFAM" id="SSF53850">
    <property type="entry name" value="Periplasmic binding protein-like II"/>
    <property type="match status" value="1"/>
</dbReference>
<gene>
    <name evidence="4" type="ORF">B5K06_26600</name>
</gene>
<dbReference type="PANTHER" id="PTHR30537">
    <property type="entry name" value="HTH-TYPE TRANSCRIPTIONAL REGULATOR"/>
    <property type="match status" value="1"/>
</dbReference>
<reference evidence="4 5" key="1">
    <citation type="submission" date="2017-03" db="EMBL/GenBank/DDBJ databases">
        <title>Genome analysis of Rhizobial strains effectives or ineffectives for nitrogen fixation isolated from bean seeds.</title>
        <authorList>
            <person name="Peralta H."/>
            <person name="Aguilar-Vera A."/>
            <person name="Mora Y."/>
            <person name="Vargas-Lagunas C."/>
            <person name="Girard L."/>
            <person name="Mora J."/>
        </authorList>
    </citation>
    <scope>NUCLEOTIDE SEQUENCE [LARGE SCALE GENOMIC DNA]</scope>
    <source>
        <strain evidence="4 5">CCGM3</strain>
    </source>
</reference>
<feature type="compositionally biased region" description="Low complexity" evidence="2">
    <location>
        <begin position="137"/>
        <end position="150"/>
    </location>
</feature>
<evidence type="ECO:0000256" key="2">
    <source>
        <dbReference type="SAM" id="MobiDB-lite"/>
    </source>
</evidence>
<evidence type="ECO:0000313" key="4">
    <source>
        <dbReference type="EMBL" id="RDJ04803.1"/>
    </source>
</evidence>
<organism evidence="4 5">
    <name type="scientific">Rhizobium grahamii</name>
    <dbReference type="NCBI Taxonomy" id="1120045"/>
    <lineage>
        <taxon>Bacteria</taxon>
        <taxon>Pseudomonadati</taxon>
        <taxon>Pseudomonadota</taxon>
        <taxon>Alphaproteobacteria</taxon>
        <taxon>Hyphomicrobiales</taxon>
        <taxon>Rhizobiaceae</taxon>
        <taxon>Rhizobium/Agrobacterium group</taxon>
        <taxon>Rhizobium</taxon>
    </lineage>
</organism>
<comment type="caution">
    <text evidence="4">The sequence shown here is derived from an EMBL/GenBank/DDBJ whole genome shotgun (WGS) entry which is preliminary data.</text>
</comment>